<dbReference type="SUPFAM" id="SSF103647">
    <property type="entry name" value="TSP type-3 repeat"/>
    <property type="match status" value="1"/>
</dbReference>
<dbReference type="Gene3D" id="2.60.40.10">
    <property type="entry name" value="Immunoglobulins"/>
    <property type="match status" value="1"/>
</dbReference>
<dbReference type="InterPro" id="IPR003367">
    <property type="entry name" value="Thrombospondin_3-like_rpt"/>
</dbReference>
<gene>
    <name evidence="4" type="ORF">S12H4_31124</name>
</gene>
<proteinExistence type="predicted"/>
<dbReference type="InterPro" id="IPR013783">
    <property type="entry name" value="Ig-like_fold"/>
</dbReference>
<sequence>MSESVAQLASVPGVRMRAAVIGQSQVRRGNPLSLDASSSYTAFGHIRRWQWDLDGDRHYEIDTTTPEITRTLTRIGTYQAHLRITDTTGTTDTLTFPIQVTRDGDGVPDTQDNCPTIANQYQTDTDHNGIGDACDPHTTTKTPR</sequence>
<evidence type="ECO:0000313" key="4">
    <source>
        <dbReference type="EMBL" id="GAI95431.1"/>
    </source>
</evidence>
<accession>X1TVM4</accession>
<feature type="domain" description="PKD" evidence="3">
    <location>
        <begin position="49"/>
        <end position="107"/>
    </location>
</feature>
<dbReference type="AlphaFoldDB" id="X1TVM4"/>
<evidence type="ECO:0000256" key="2">
    <source>
        <dbReference type="SAM" id="MobiDB-lite"/>
    </source>
</evidence>
<dbReference type="GO" id="GO:0005509">
    <property type="term" value="F:calcium ion binding"/>
    <property type="evidence" value="ECO:0007669"/>
    <property type="project" value="InterPro"/>
</dbReference>
<comment type="caution">
    <text evidence="4">The sequence shown here is derived from an EMBL/GenBank/DDBJ whole genome shotgun (WGS) entry which is preliminary data.</text>
</comment>
<dbReference type="Pfam" id="PF02412">
    <property type="entry name" value="TSP_3"/>
    <property type="match status" value="2"/>
</dbReference>
<dbReference type="SUPFAM" id="SSF49299">
    <property type="entry name" value="PKD domain"/>
    <property type="match status" value="1"/>
</dbReference>
<organism evidence="4">
    <name type="scientific">marine sediment metagenome</name>
    <dbReference type="NCBI Taxonomy" id="412755"/>
    <lineage>
        <taxon>unclassified sequences</taxon>
        <taxon>metagenomes</taxon>
        <taxon>ecological metagenomes</taxon>
    </lineage>
</organism>
<dbReference type="Pfam" id="PF18911">
    <property type="entry name" value="PKD_4"/>
    <property type="match status" value="1"/>
</dbReference>
<dbReference type="InterPro" id="IPR035986">
    <property type="entry name" value="PKD_dom_sf"/>
</dbReference>
<evidence type="ECO:0000259" key="3">
    <source>
        <dbReference type="PROSITE" id="PS50093"/>
    </source>
</evidence>
<dbReference type="InterPro" id="IPR000601">
    <property type="entry name" value="PKD_dom"/>
</dbReference>
<dbReference type="GO" id="GO:0007155">
    <property type="term" value="P:cell adhesion"/>
    <property type="evidence" value="ECO:0007669"/>
    <property type="project" value="InterPro"/>
</dbReference>
<feature type="region of interest" description="Disordered" evidence="2">
    <location>
        <begin position="121"/>
        <end position="144"/>
    </location>
</feature>
<dbReference type="InterPro" id="IPR028974">
    <property type="entry name" value="TSP_type-3_rpt"/>
</dbReference>
<reference evidence="4" key="1">
    <citation type="journal article" date="2014" name="Front. Microbiol.">
        <title>High frequency of phylogenetically diverse reductive dehalogenase-homologous genes in deep subseafloor sedimentary metagenomes.</title>
        <authorList>
            <person name="Kawai M."/>
            <person name="Futagami T."/>
            <person name="Toyoda A."/>
            <person name="Takaki Y."/>
            <person name="Nishi S."/>
            <person name="Hori S."/>
            <person name="Arai W."/>
            <person name="Tsubouchi T."/>
            <person name="Morono Y."/>
            <person name="Uchiyama I."/>
            <person name="Ito T."/>
            <person name="Fujiyama A."/>
            <person name="Inagaki F."/>
            <person name="Takami H."/>
        </authorList>
    </citation>
    <scope>NUCLEOTIDE SEQUENCE</scope>
    <source>
        <strain evidence="4">Expedition CK06-06</strain>
    </source>
</reference>
<protein>
    <recommendedName>
        <fullName evidence="3">PKD domain-containing protein</fullName>
    </recommendedName>
</protein>
<evidence type="ECO:0000256" key="1">
    <source>
        <dbReference type="ARBA" id="ARBA00022729"/>
    </source>
</evidence>
<keyword evidence="1" id="KW-0732">Signal</keyword>
<dbReference type="PROSITE" id="PS50093">
    <property type="entry name" value="PKD"/>
    <property type="match status" value="1"/>
</dbReference>
<dbReference type="EMBL" id="BARW01018139">
    <property type="protein sequence ID" value="GAI95431.1"/>
    <property type="molecule type" value="Genomic_DNA"/>
</dbReference>
<name>X1TVM4_9ZZZZ</name>